<sequence length="74" mass="8235">MRAKTKVSEIDTQIELLKEKRENMVAKANERFVRAALKAGLAELDIPDTELNTAFAEIAARFRDDEKRATGASA</sequence>
<dbReference type="AlphaFoldDB" id="A0AA87Q5D4"/>
<proteinExistence type="predicted"/>
<protein>
    <submittedName>
        <fullName evidence="1">Conjugal transfer protein TraC</fullName>
    </submittedName>
</protein>
<evidence type="ECO:0000313" key="1">
    <source>
        <dbReference type="EMBL" id="GAJ95835.1"/>
    </source>
</evidence>
<name>A0AA87Q5D4_RHIRH</name>
<dbReference type="RefSeq" id="WP_037219233.1">
    <property type="nucleotide sequence ID" value="NZ_BAYX01000013.1"/>
</dbReference>
<accession>A0AA87Q5D4</accession>
<organism evidence="1 2">
    <name type="scientific">Rhizobium rhizogenes NBRC 13257</name>
    <dbReference type="NCBI Taxonomy" id="1220581"/>
    <lineage>
        <taxon>Bacteria</taxon>
        <taxon>Pseudomonadati</taxon>
        <taxon>Pseudomonadota</taxon>
        <taxon>Alphaproteobacteria</taxon>
        <taxon>Hyphomicrobiales</taxon>
        <taxon>Rhizobiaceae</taxon>
        <taxon>Rhizobium/Agrobacterium group</taxon>
        <taxon>Rhizobium</taxon>
    </lineage>
</organism>
<reference evidence="1 2" key="1">
    <citation type="submission" date="2014-05" db="EMBL/GenBank/DDBJ databases">
        <title>Whole genome shotgun sequence of Rhizobium rhizogenes NBRC 13257.</title>
        <authorList>
            <person name="Katano-Makiyama Y."/>
            <person name="Hosoyama A."/>
            <person name="Hashimoto M."/>
            <person name="Hosoyama Y."/>
            <person name="Noguchi M."/>
            <person name="Tsuchikane K."/>
            <person name="Kimura A."/>
            <person name="Ohji S."/>
            <person name="Ichikawa N."/>
            <person name="Yamazoe A."/>
            <person name="Fujita N."/>
        </authorList>
    </citation>
    <scope>NUCLEOTIDE SEQUENCE [LARGE SCALE GENOMIC DNA]</scope>
    <source>
        <strain evidence="1 2">NBRC 13257</strain>
    </source>
</reference>
<dbReference type="Pfam" id="PF07820">
    <property type="entry name" value="TraC"/>
    <property type="match status" value="1"/>
</dbReference>
<dbReference type="InterPro" id="IPR012930">
    <property type="entry name" value="TraC"/>
</dbReference>
<gene>
    <name evidence="1" type="primary">traC</name>
    <name evidence="1" type="ORF">RRH01S_13_01960</name>
</gene>
<dbReference type="Proteomes" id="UP000026941">
    <property type="component" value="Unassembled WGS sequence"/>
</dbReference>
<dbReference type="EMBL" id="BAYX01000013">
    <property type="protein sequence ID" value="GAJ95835.1"/>
    <property type="molecule type" value="Genomic_DNA"/>
</dbReference>
<evidence type="ECO:0000313" key="2">
    <source>
        <dbReference type="Proteomes" id="UP000026941"/>
    </source>
</evidence>
<comment type="caution">
    <text evidence="1">The sequence shown here is derived from an EMBL/GenBank/DDBJ whole genome shotgun (WGS) entry which is preliminary data.</text>
</comment>